<feature type="domain" description="Exonuclease" evidence="1">
    <location>
        <begin position="7"/>
        <end position="199"/>
    </location>
</feature>
<protein>
    <recommendedName>
        <fullName evidence="1">Exonuclease domain-containing protein</fullName>
    </recommendedName>
</protein>
<dbReference type="GO" id="GO:0004527">
    <property type="term" value="F:exonuclease activity"/>
    <property type="evidence" value="ECO:0007669"/>
    <property type="project" value="UniProtKB-ARBA"/>
</dbReference>
<reference evidence="2 3" key="1">
    <citation type="submission" date="2019-02" db="EMBL/GenBank/DDBJ databases">
        <title>Deep-cultivation of Planctomycetes and their phenomic and genomic characterization uncovers novel biology.</title>
        <authorList>
            <person name="Wiegand S."/>
            <person name="Jogler M."/>
            <person name="Boedeker C."/>
            <person name="Pinto D."/>
            <person name="Vollmers J."/>
            <person name="Rivas-Marin E."/>
            <person name="Kohn T."/>
            <person name="Peeters S.H."/>
            <person name="Heuer A."/>
            <person name="Rast P."/>
            <person name="Oberbeckmann S."/>
            <person name="Bunk B."/>
            <person name="Jeske O."/>
            <person name="Meyerdierks A."/>
            <person name="Storesund J.E."/>
            <person name="Kallscheuer N."/>
            <person name="Luecker S."/>
            <person name="Lage O.M."/>
            <person name="Pohl T."/>
            <person name="Merkel B.J."/>
            <person name="Hornburger P."/>
            <person name="Mueller R.-W."/>
            <person name="Bruemmer F."/>
            <person name="Labrenz M."/>
            <person name="Spormann A.M."/>
            <person name="Op den Camp H."/>
            <person name="Overmann J."/>
            <person name="Amann R."/>
            <person name="Jetten M.S.M."/>
            <person name="Mascher T."/>
            <person name="Medema M.H."/>
            <person name="Devos D.P."/>
            <person name="Kaster A.-K."/>
            <person name="Ovreas L."/>
            <person name="Rohde M."/>
            <person name="Galperin M.Y."/>
            <person name="Jogler C."/>
        </authorList>
    </citation>
    <scope>NUCLEOTIDE SEQUENCE [LARGE SCALE GENOMIC DNA]</scope>
    <source>
        <strain evidence="2 3">Spa11</strain>
    </source>
</reference>
<dbReference type="AlphaFoldDB" id="A0A518K5Y8"/>
<dbReference type="SMART" id="SM00479">
    <property type="entry name" value="EXOIII"/>
    <property type="match status" value="1"/>
</dbReference>
<dbReference type="GO" id="GO:0006259">
    <property type="term" value="P:DNA metabolic process"/>
    <property type="evidence" value="ECO:0007669"/>
    <property type="project" value="UniProtKB-ARBA"/>
</dbReference>
<name>A0A518K5Y8_9BACT</name>
<dbReference type="InterPro" id="IPR012337">
    <property type="entry name" value="RNaseH-like_sf"/>
</dbReference>
<keyword evidence="3" id="KW-1185">Reference proteome</keyword>
<proteinExistence type="predicted"/>
<dbReference type="Gene3D" id="3.30.420.10">
    <property type="entry name" value="Ribonuclease H-like superfamily/Ribonuclease H"/>
    <property type="match status" value="1"/>
</dbReference>
<dbReference type="GO" id="GO:0003676">
    <property type="term" value="F:nucleic acid binding"/>
    <property type="evidence" value="ECO:0007669"/>
    <property type="project" value="InterPro"/>
</dbReference>
<sequence>MEVADKRIVYIDTERAGRSIKSPIIELSAVAVTSGLYRELSRIEMKIEFNVKETNVKFLGLSKFRPSVWEKYAIPEKEAVKKLAHFLRANATDERNSKDGTPYKLATLCGHNVEHDASTLRRWFSEHGEFFPATRSPLDTIQLTRWFFETNPALVPPPDFKLTTLAEYFSLRTTPSHEALSDALCCVELTRLIAQYTRVGIHNAAY</sequence>
<dbReference type="SUPFAM" id="SSF53098">
    <property type="entry name" value="Ribonuclease H-like"/>
    <property type="match status" value="1"/>
</dbReference>
<dbReference type="InterPro" id="IPR036397">
    <property type="entry name" value="RNaseH_sf"/>
</dbReference>
<evidence type="ECO:0000313" key="3">
    <source>
        <dbReference type="Proteomes" id="UP000316426"/>
    </source>
</evidence>
<dbReference type="InterPro" id="IPR013520">
    <property type="entry name" value="Ribonucl_H"/>
</dbReference>
<evidence type="ECO:0000259" key="1">
    <source>
        <dbReference type="SMART" id="SM00479"/>
    </source>
</evidence>
<accession>A0A518K5Y8</accession>
<dbReference type="Proteomes" id="UP000316426">
    <property type="component" value="Chromosome"/>
</dbReference>
<dbReference type="RefSeq" id="WP_145109765.1">
    <property type="nucleotide sequence ID" value="NZ_CP036349.1"/>
</dbReference>
<evidence type="ECO:0000313" key="2">
    <source>
        <dbReference type="EMBL" id="QDV73195.1"/>
    </source>
</evidence>
<organism evidence="2 3">
    <name type="scientific">Botrimarina mediterranea</name>
    <dbReference type="NCBI Taxonomy" id="2528022"/>
    <lineage>
        <taxon>Bacteria</taxon>
        <taxon>Pseudomonadati</taxon>
        <taxon>Planctomycetota</taxon>
        <taxon>Planctomycetia</taxon>
        <taxon>Pirellulales</taxon>
        <taxon>Lacipirellulaceae</taxon>
        <taxon>Botrimarina</taxon>
    </lineage>
</organism>
<gene>
    <name evidence="2" type="ORF">Spa11_13910</name>
</gene>
<dbReference type="EMBL" id="CP036349">
    <property type="protein sequence ID" value="QDV73195.1"/>
    <property type="molecule type" value="Genomic_DNA"/>
</dbReference>
<dbReference type="KEGG" id="bmei:Spa11_13910"/>